<feature type="domain" description="HTH cro/C1-type" evidence="3">
    <location>
        <begin position="43"/>
        <end position="96"/>
    </location>
</feature>
<accession>A0A428ZV54</accession>
<evidence type="ECO:0000256" key="2">
    <source>
        <dbReference type="HAMAP-Rule" id="MF_00163"/>
    </source>
</evidence>
<dbReference type="Gene3D" id="1.10.260.40">
    <property type="entry name" value="lambda repressor-like DNA-binding domains"/>
    <property type="match status" value="1"/>
</dbReference>
<dbReference type="EMBL" id="QHKI01000001">
    <property type="protein sequence ID" value="RSM91773.1"/>
    <property type="molecule type" value="Genomic_DNA"/>
</dbReference>
<dbReference type="GO" id="GO:0042586">
    <property type="term" value="F:peptide deformylase activity"/>
    <property type="evidence" value="ECO:0007669"/>
    <property type="project" value="UniProtKB-UniRule"/>
</dbReference>
<gene>
    <name evidence="2" type="primary">def</name>
    <name evidence="4" type="ORF">DMH04_02035</name>
</gene>
<name>A0A428ZV54_KIBAR</name>
<comment type="caution">
    <text evidence="4">The sequence shown here is derived from an EMBL/GenBank/DDBJ whole genome shotgun (WGS) entry which is preliminary data.</text>
</comment>
<dbReference type="SUPFAM" id="SSF56420">
    <property type="entry name" value="Peptide deformylase"/>
    <property type="match status" value="1"/>
</dbReference>
<feature type="binding site" evidence="2">
    <location>
        <position position="447"/>
    </location>
    <ligand>
        <name>Fe cation</name>
        <dbReference type="ChEBI" id="CHEBI:24875"/>
    </ligand>
</feature>
<dbReference type="PRINTS" id="PR01576">
    <property type="entry name" value="PDEFORMYLASE"/>
</dbReference>
<dbReference type="SUPFAM" id="SSF47413">
    <property type="entry name" value="lambda repressor-like DNA-binding domains"/>
    <property type="match status" value="1"/>
</dbReference>
<proteinExistence type="inferred from homology"/>
<organism evidence="4 5">
    <name type="scientific">Kibdelosporangium aridum</name>
    <dbReference type="NCBI Taxonomy" id="2030"/>
    <lineage>
        <taxon>Bacteria</taxon>
        <taxon>Bacillati</taxon>
        <taxon>Actinomycetota</taxon>
        <taxon>Actinomycetes</taxon>
        <taxon>Pseudonocardiales</taxon>
        <taxon>Pseudonocardiaceae</taxon>
        <taxon>Kibdelosporangium</taxon>
    </lineage>
</organism>
<evidence type="ECO:0000259" key="3">
    <source>
        <dbReference type="PROSITE" id="PS50943"/>
    </source>
</evidence>
<dbReference type="InterPro" id="IPR036821">
    <property type="entry name" value="Peptide_deformylase_sf"/>
</dbReference>
<comment type="catalytic activity">
    <reaction evidence="2">
        <text>N-terminal N-formyl-L-methionyl-[peptide] + H2O = N-terminal L-methionyl-[peptide] + formate</text>
        <dbReference type="Rhea" id="RHEA:24420"/>
        <dbReference type="Rhea" id="RHEA-COMP:10639"/>
        <dbReference type="Rhea" id="RHEA-COMP:10640"/>
        <dbReference type="ChEBI" id="CHEBI:15377"/>
        <dbReference type="ChEBI" id="CHEBI:15740"/>
        <dbReference type="ChEBI" id="CHEBI:49298"/>
        <dbReference type="ChEBI" id="CHEBI:64731"/>
        <dbReference type="EC" id="3.5.1.88"/>
    </reaction>
</comment>
<evidence type="ECO:0000313" key="4">
    <source>
        <dbReference type="EMBL" id="RSM91773.1"/>
    </source>
</evidence>
<keyword evidence="2" id="KW-0648">Protein biosynthesis</keyword>
<comment type="similarity">
    <text evidence="1 2">Belongs to the polypeptide deformylase family.</text>
</comment>
<dbReference type="OrthoDB" id="3203858at2"/>
<evidence type="ECO:0000256" key="1">
    <source>
        <dbReference type="ARBA" id="ARBA00010759"/>
    </source>
</evidence>
<dbReference type="EC" id="3.5.1.88" evidence="2"/>
<keyword evidence="2" id="KW-0479">Metal-binding</keyword>
<dbReference type="SMART" id="SM00530">
    <property type="entry name" value="HTH_XRE"/>
    <property type="match status" value="1"/>
</dbReference>
<dbReference type="GO" id="GO:0006412">
    <property type="term" value="P:translation"/>
    <property type="evidence" value="ECO:0007669"/>
    <property type="project" value="UniProtKB-UniRule"/>
</dbReference>
<feature type="active site" evidence="2">
    <location>
        <position position="490"/>
    </location>
</feature>
<keyword evidence="2" id="KW-0408">Iron</keyword>
<evidence type="ECO:0000313" key="5">
    <source>
        <dbReference type="Proteomes" id="UP000287547"/>
    </source>
</evidence>
<dbReference type="PANTHER" id="PTHR10458">
    <property type="entry name" value="PEPTIDE DEFORMYLASE"/>
    <property type="match status" value="1"/>
</dbReference>
<reference evidence="4 5" key="1">
    <citation type="submission" date="2018-05" db="EMBL/GenBank/DDBJ databases">
        <title>Evolution of GPA BGCs.</title>
        <authorList>
            <person name="Waglechner N."/>
            <person name="Wright G.D."/>
        </authorList>
    </citation>
    <scope>NUCLEOTIDE SEQUENCE [LARGE SCALE GENOMIC DNA]</scope>
    <source>
        <strain evidence="4 5">A82846</strain>
    </source>
</reference>
<comment type="cofactor">
    <cofactor evidence="2">
        <name>Fe(2+)</name>
        <dbReference type="ChEBI" id="CHEBI:29033"/>
    </cofactor>
    <text evidence="2">Binds 1 Fe(2+) ion.</text>
</comment>
<dbReference type="GO" id="GO:0046872">
    <property type="term" value="F:metal ion binding"/>
    <property type="evidence" value="ECO:0007669"/>
    <property type="project" value="UniProtKB-KW"/>
</dbReference>
<dbReference type="Pfam" id="PF01327">
    <property type="entry name" value="Pep_deformylase"/>
    <property type="match status" value="1"/>
</dbReference>
<dbReference type="GO" id="GO:0003677">
    <property type="term" value="F:DNA binding"/>
    <property type="evidence" value="ECO:0007669"/>
    <property type="project" value="InterPro"/>
</dbReference>
<feature type="binding site" evidence="2">
    <location>
        <position position="489"/>
    </location>
    <ligand>
        <name>Fe cation</name>
        <dbReference type="ChEBI" id="CHEBI:24875"/>
    </ligand>
</feature>
<dbReference type="PROSITE" id="PS50943">
    <property type="entry name" value="HTH_CROC1"/>
    <property type="match status" value="1"/>
</dbReference>
<dbReference type="Pfam" id="PF13560">
    <property type="entry name" value="HTH_31"/>
    <property type="match status" value="1"/>
</dbReference>
<dbReference type="Gene3D" id="3.90.45.10">
    <property type="entry name" value="Peptide deformylase"/>
    <property type="match status" value="1"/>
</dbReference>
<dbReference type="InterPro" id="IPR001387">
    <property type="entry name" value="Cro/C1-type_HTH"/>
</dbReference>
<feature type="binding site" evidence="2">
    <location>
        <position position="493"/>
    </location>
    <ligand>
        <name>Fe cation</name>
        <dbReference type="ChEBI" id="CHEBI:24875"/>
    </ligand>
</feature>
<dbReference type="Proteomes" id="UP000287547">
    <property type="component" value="Unassembled WGS sequence"/>
</dbReference>
<dbReference type="InterPro" id="IPR023635">
    <property type="entry name" value="Peptide_deformylase"/>
</dbReference>
<dbReference type="HAMAP" id="MF_00163">
    <property type="entry name" value="Pep_deformylase"/>
    <property type="match status" value="1"/>
</dbReference>
<dbReference type="InterPro" id="IPR010982">
    <property type="entry name" value="Lambda_DNA-bd_dom_sf"/>
</dbReference>
<dbReference type="PANTHER" id="PTHR10458:SF22">
    <property type="entry name" value="PEPTIDE DEFORMYLASE"/>
    <property type="match status" value="1"/>
</dbReference>
<keyword evidence="2" id="KW-0378">Hydrolase</keyword>
<dbReference type="CDD" id="cd00093">
    <property type="entry name" value="HTH_XRE"/>
    <property type="match status" value="1"/>
</dbReference>
<dbReference type="AlphaFoldDB" id="A0A428ZV54"/>
<sequence>MSWKTESYSRRAHAYSRSAGVGGSMATQDEDSPAHQDVFVGELRRWREVRGMSRTAVAVAMGYSRSYVSKVESGHERPSREFAKAADDALNAGGALRRAWRDYEALRPVVVRATPIERTPEPSTRSLFVEHDDAELRYDGRTYRAIMRRRLVNYGTDPITRYMIRISVDRFPGDPDLSNQLYRDRPLTWEELDLQAWCGEDRSEPMRWVAQHDRDAFKEVWLQFANDSGHFPLYPGQSTWIEYTYTVRDDKWGNWFQRAIRLPTLLLSVRLDFPEHLDPAVWGLHTSMTAEAMPFRTAIDEQRSNNRRVFSWTTEEPPLHARYRLEWHFRRKPSTQPAEPAEKPSQVMRSLGVVQSDDPILHRPAKPFQLPEEAEVAKRVIAELVSAAKRVSAAHTFGKGIGFAANQIGIDRAAAIVFPPGTDDVIMLLNARIIENGEQFDEQYEGCLSFFDVRGLVPRPLVIHVEHQELSGARKITIFERGVARLVAHEIDHLHGKLYIDRLPPGTEAIPIEQYGGSGLNWQY</sequence>
<protein>
    <recommendedName>
        <fullName evidence="2">Peptide deformylase</fullName>
        <shortName evidence="2">PDF</shortName>
        <ecNumber evidence="2">3.5.1.88</ecNumber>
    </recommendedName>
    <alternativeName>
        <fullName evidence="2">Polypeptide deformylase</fullName>
    </alternativeName>
</protein>
<comment type="function">
    <text evidence="2">Removes the formyl group from the N-terminal Met of newly synthesized proteins. Requires at least a dipeptide for an efficient rate of reaction. N-terminal L-methionine is a prerequisite for activity but the enzyme has broad specificity at other positions.</text>
</comment>